<organism evidence="4 6">
    <name type="scientific">Haloferax volcanii</name>
    <name type="common">Halobacterium volcanii</name>
    <dbReference type="NCBI Taxonomy" id="2246"/>
    <lineage>
        <taxon>Archaea</taxon>
        <taxon>Methanobacteriati</taxon>
        <taxon>Methanobacteriota</taxon>
        <taxon>Stenosarchaea group</taxon>
        <taxon>Halobacteria</taxon>
        <taxon>Halobacteriales</taxon>
        <taxon>Haloferacaceae</taxon>
        <taxon>Haloferax</taxon>
    </lineage>
</organism>
<feature type="transmembrane region" description="Helical" evidence="1">
    <location>
        <begin position="12"/>
        <end position="32"/>
    </location>
</feature>
<evidence type="ECO:0000313" key="4">
    <source>
        <dbReference type="EMBL" id="MBS8129870.1"/>
    </source>
</evidence>
<dbReference type="EMBL" id="JAERQU010000022">
    <property type="protein sequence ID" value="MBS8120980.1"/>
    <property type="molecule type" value="Genomic_DNA"/>
</dbReference>
<evidence type="ECO:0000256" key="1">
    <source>
        <dbReference type="SAM" id="Phobius"/>
    </source>
</evidence>
<dbReference type="AlphaFoldDB" id="A0A8T5CVD7"/>
<dbReference type="InterPro" id="IPR036259">
    <property type="entry name" value="MFS_trans_sf"/>
</dbReference>
<evidence type="ECO:0000313" key="3">
    <source>
        <dbReference type="EMBL" id="MBS8126017.1"/>
    </source>
</evidence>
<dbReference type="GeneID" id="41060885"/>
<proteinExistence type="predicted"/>
<sequence length="169" mass="18446">MAPNNYRTSITARLTGALQWGILGEIFANVIFGTLTSYQPLSQSGVASILRILWVGTPVIGLIGGFLWVSTQTSSKQQERQDHKKRVEFIFALVVWGLSLTLFAPIVLSAIGLYPLPDYYITRAMSVTAIIGYLGGVVFAYLLAYVFEIELYHSVAALLRSSGGGSHTE</sequence>
<dbReference type="RefSeq" id="WP_144064019.1">
    <property type="nucleotide sequence ID" value="NZ_JAERQU010000022.1"/>
</dbReference>
<dbReference type="Proteomes" id="UP000679789">
    <property type="component" value="Unassembled WGS sequence"/>
</dbReference>
<dbReference type="EMBL" id="JAERQX010000022">
    <property type="protein sequence ID" value="MBS8133735.1"/>
    <property type="molecule type" value="Genomic_DNA"/>
</dbReference>
<feature type="transmembrane region" description="Helical" evidence="1">
    <location>
        <begin position="52"/>
        <end position="69"/>
    </location>
</feature>
<reference evidence="4" key="1">
    <citation type="journal article" date="2021" name="Nat. Microbiol.">
        <title>Cell division in the archaeon Haloferax volcanii relies on two FtsZ proteins with distinct functions in division ring assembly and constriction.</title>
        <authorList>
            <person name="Liao Y."/>
            <person name="Ithurbide S."/>
            <person name="Evenhuis C."/>
            <person name="Loewe J."/>
            <person name="Duggin I.G."/>
        </authorList>
    </citation>
    <scope>NUCLEOTIDE SEQUENCE</scope>
    <source>
        <strain evidence="2">H98</strain>
        <strain evidence="5">ID112 - delta_ftsZ1_delta_ftsZ2</strain>
        <strain evidence="3">ID76 - delta_ftsZ1</strain>
        <strain evidence="4">ID77 - delta_ftsZ2</strain>
    </source>
</reference>
<feature type="transmembrane region" description="Helical" evidence="1">
    <location>
        <begin position="89"/>
        <end position="114"/>
    </location>
</feature>
<accession>A0A8T5CVD7</accession>
<dbReference type="Proteomes" id="UP000676028">
    <property type="component" value="Unassembled WGS sequence"/>
</dbReference>
<keyword evidence="1" id="KW-0812">Transmembrane</keyword>
<dbReference type="Proteomes" id="UP000678484">
    <property type="component" value="Unassembled WGS sequence"/>
</dbReference>
<evidence type="ECO:0000313" key="2">
    <source>
        <dbReference type="EMBL" id="MBS8120980.1"/>
    </source>
</evidence>
<feature type="transmembrane region" description="Helical" evidence="1">
    <location>
        <begin position="120"/>
        <end position="144"/>
    </location>
</feature>
<name>A0A8T5CVD7_HALVO</name>
<keyword evidence="1" id="KW-0472">Membrane</keyword>
<protein>
    <submittedName>
        <fullName evidence="4">Uncharacterized protein</fullName>
    </submittedName>
</protein>
<gene>
    <name evidence="2" type="ORF">JK351_17710</name>
    <name evidence="5" type="ORF">JK352_17745</name>
    <name evidence="4" type="ORF">JK353_17750</name>
    <name evidence="3" type="ORF">JK354_17820</name>
</gene>
<evidence type="ECO:0000313" key="5">
    <source>
        <dbReference type="EMBL" id="MBS8133735.1"/>
    </source>
</evidence>
<dbReference type="Proteomes" id="UP000679371">
    <property type="component" value="Unassembled WGS sequence"/>
</dbReference>
<comment type="caution">
    <text evidence="4">The sequence shown here is derived from an EMBL/GenBank/DDBJ whole genome shotgun (WGS) entry which is preliminary data.</text>
</comment>
<keyword evidence="1" id="KW-1133">Transmembrane helix</keyword>
<dbReference type="EMBL" id="JAERQV010000022">
    <property type="protein sequence ID" value="MBS8126017.1"/>
    <property type="molecule type" value="Genomic_DNA"/>
</dbReference>
<dbReference type="EMBL" id="JAERQW010000022">
    <property type="protein sequence ID" value="MBS8129870.1"/>
    <property type="molecule type" value="Genomic_DNA"/>
</dbReference>
<evidence type="ECO:0000313" key="6">
    <source>
        <dbReference type="Proteomes" id="UP000678484"/>
    </source>
</evidence>
<dbReference type="SUPFAM" id="SSF103473">
    <property type="entry name" value="MFS general substrate transporter"/>
    <property type="match status" value="1"/>
</dbReference>